<dbReference type="Proteomes" id="UP000286701">
    <property type="component" value="Unassembled WGS sequence"/>
</dbReference>
<evidence type="ECO:0000313" key="3">
    <source>
        <dbReference type="Proteomes" id="UP000286701"/>
    </source>
</evidence>
<sequence length="263" mass="31400">MAKKLIDIRTLIDKSGPAFYQYLHQLLHDDIMEKLMEINLQTDVYIFSGIIRNYFLKIYRKRDVDVVLGNEINITERFKDLPFQKNSFGGYKISFPSGPLDLWFIKDTWAFQHSQKTFEFNLEKKIPDTAFFNFSSIVYSLNKKQFYYTKHFVKFLRDKKLDYVYKENPNYCLCIVNTLYYADRYELKIADRLLNFITDLYKKNLYDFQTTQLKHFGEIIYSDSEIEKRLTSYQPANVSKNSKNISKQSHRSAKRTVAINSSR</sequence>
<dbReference type="RefSeq" id="WP_128533100.1">
    <property type="nucleotide sequence ID" value="NZ_SBIW01000003.1"/>
</dbReference>
<reference evidence="2 3" key="1">
    <citation type="submission" date="2019-01" db="EMBL/GenBank/DDBJ databases">
        <title>Mucilaginibacter antarcticum sp. nov., isolated from antarctic soil.</title>
        <authorList>
            <person name="Yan Y.-Q."/>
            <person name="Du Z.-J."/>
        </authorList>
    </citation>
    <scope>NUCLEOTIDE SEQUENCE [LARGE SCALE GENOMIC DNA]</scope>
    <source>
        <strain evidence="2 3">F01003</strain>
    </source>
</reference>
<organism evidence="2 3">
    <name type="scientific">Mucilaginibacter gilvus</name>
    <dbReference type="NCBI Taxonomy" id="2305909"/>
    <lineage>
        <taxon>Bacteria</taxon>
        <taxon>Pseudomonadati</taxon>
        <taxon>Bacteroidota</taxon>
        <taxon>Sphingobacteriia</taxon>
        <taxon>Sphingobacteriales</taxon>
        <taxon>Sphingobacteriaceae</taxon>
        <taxon>Mucilaginibacter</taxon>
    </lineage>
</organism>
<name>A0A3S3WCH7_9SPHI</name>
<dbReference type="EMBL" id="SBIW01000003">
    <property type="protein sequence ID" value="RWY53666.1"/>
    <property type="molecule type" value="Genomic_DNA"/>
</dbReference>
<dbReference type="AlphaFoldDB" id="A0A3S3WCH7"/>
<feature type="region of interest" description="Disordered" evidence="1">
    <location>
        <begin position="239"/>
        <end position="263"/>
    </location>
</feature>
<evidence type="ECO:0000313" key="2">
    <source>
        <dbReference type="EMBL" id="RWY53666.1"/>
    </source>
</evidence>
<proteinExistence type="predicted"/>
<protein>
    <recommendedName>
        <fullName evidence="4">Poly A polymerase head domain-containing protein</fullName>
    </recommendedName>
</protein>
<accession>A0A3S3WCH7</accession>
<keyword evidence="3" id="KW-1185">Reference proteome</keyword>
<dbReference type="OrthoDB" id="9805698at2"/>
<comment type="caution">
    <text evidence="2">The sequence shown here is derived from an EMBL/GenBank/DDBJ whole genome shotgun (WGS) entry which is preliminary data.</text>
</comment>
<gene>
    <name evidence="2" type="ORF">EPL05_06220</name>
</gene>
<evidence type="ECO:0000256" key="1">
    <source>
        <dbReference type="SAM" id="MobiDB-lite"/>
    </source>
</evidence>
<evidence type="ECO:0008006" key="4">
    <source>
        <dbReference type="Google" id="ProtNLM"/>
    </source>
</evidence>